<keyword evidence="3" id="KW-1185">Reference proteome</keyword>
<proteinExistence type="predicted"/>
<organism evidence="2 3">
    <name type="scientific">Chlamydomonas eustigma</name>
    <dbReference type="NCBI Taxonomy" id="1157962"/>
    <lineage>
        <taxon>Eukaryota</taxon>
        <taxon>Viridiplantae</taxon>
        <taxon>Chlorophyta</taxon>
        <taxon>core chlorophytes</taxon>
        <taxon>Chlorophyceae</taxon>
        <taxon>CS clade</taxon>
        <taxon>Chlamydomonadales</taxon>
        <taxon>Chlamydomonadaceae</taxon>
        <taxon>Chlamydomonas</taxon>
    </lineage>
</organism>
<evidence type="ECO:0000256" key="1">
    <source>
        <dbReference type="SAM" id="MobiDB-lite"/>
    </source>
</evidence>
<feature type="region of interest" description="Disordered" evidence="1">
    <location>
        <begin position="248"/>
        <end position="267"/>
    </location>
</feature>
<protein>
    <submittedName>
        <fullName evidence="2">Uncharacterized protein</fullName>
    </submittedName>
</protein>
<reference evidence="2 3" key="1">
    <citation type="submission" date="2017-08" db="EMBL/GenBank/DDBJ databases">
        <title>Acidophilic green algal genome provides insights into adaptation to an acidic environment.</title>
        <authorList>
            <person name="Hirooka S."/>
            <person name="Hirose Y."/>
            <person name="Kanesaki Y."/>
            <person name="Higuchi S."/>
            <person name="Fujiwara T."/>
            <person name="Onuma R."/>
            <person name="Era A."/>
            <person name="Ohbayashi R."/>
            <person name="Uzuka A."/>
            <person name="Nozaki H."/>
            <person name="Yoshikawa H."/>
            <person name="Miyagishima S.Y."/>
        </authorList>
    </citation>
    <scope>NUCLEOTIDE SEQUENCE [LARGE SCALE GENOMIC DNA]</scope>
    <source>
        <strain evidence="2 3">NIES-2499</strain>
    </source>
</reference>
<dbReference type="Proteomes" id="UP000232323">
    <property type="component" value="Unassembled WGS sequence"/>
</dbReference>
<dbReference type="OrthoDB" id="543952at2759"/>
<comment type="caution">
    <text evidence="2">The sequence shown here is derived from an EMBL/GenBank/DDBJ whole genome shotgun (WGS) entry which is preliminary data.</text>
</comment>
<name>A0A250WZ59_9CHLO</name>
<dbReference type="EMBL" id="BEGY01000014">
    <property type="protein sequence ID" value="GAX75902.1"/>
    <property type="molecule type" value="Genomic_DNA"/>
</dbReference>
<evidence type="ECO:0000313" key="2">
    <source>
        <dbReference type="EMBL" id="GAX75902.1"/>
    </source>
</evidence>
<accession>A0A250WZ59</accession>
<sequence>MQCAQTLAHCRLSLREACQIRISLQNAASKRHTVDLLCNAVTSRLYEWSYQPMNDKLLSISDVSFEDCSSSQAILDKIQSCCSEGSSLSPNAVQSLLQHLPASRVSTDVTTLQAAMLLPSIVRWDACSQIPQPWITATLASPLSPARMTSQLSSHQFSETVWAVSELLDPSHCGTGTQASSWASQVLTAATPLLPDFFGPDLAALIYACGQLYKDPILWMTKQDTTAPADQHDSNGKLSVDLSHHSNKASASLGTSEGMASSTPSNFDTAGKDVSVTGAVRPVVNVDKGEWRTALAAESKFQLIEFTADFKPMDISNLLLGLADLSVPIDADLHTAIRKAVFSKTGTIEEKAAMDFALARLETGDKSLHFDPRWTHEELNWLPRRERDKRRIIKENWKRSQWGGY</sequence>
<gene>
    <name evidence="2" type="ORF">CEUSTIGMA_g3345.t1</name>
</gene>
<dbReference type="AlphaFoldDB" id="A0A250WZ59"/>
<evidence type="ECO:0000313" key="3">
    <source>
        <dbReference type="Proteomes" id="UP000232323"/>
    </source>
</evidence>